<comment type="caution">
    <text evidence="1">The sequence shown here is derived from an EMBL/GenBank/DDBJ whole genome shotgun (WGS) entry which is preliminary data.</text>
</comment>
<proteinExistence type="predicted"/>
<dbReference type="EMBL" id="VSSQ01037411">
    <property type="protein sequence ID" value="MPM90092.1"/>
    <property type="molecule type" value="Genomic_DNA"/>
</dbReference>
<name>A0A645DNI5_9ZZZZ</name>
<dbReference type="AntiFam" id="ANF00142">
    <property type="entry name" value="Shadow ORF (opposite yadG)"/>
</dbReference>
<evidence type="ECO:0000313" key="1">
    <source>
        <dbReference type="EMBL" id="MPM90092.1"/>
    </source>
</evidence>
<protein>
    <submittedName>
        <fullName evidence="1">Uncharacterized protein</fullName>
    </submittedName>
</protein>
<organism evidence="1">
    <name type="scientific">bioreactor metagenome</name>
    <dbReference type="NCBI Taxonomy" id="1076179"/>
    <lineage>
        <taxon>unclassified sequences</taxon>
        <taxon>metagenomes</taxon>
        <taxon>ecological metagenomes</taxon>
    </lineage>
</organism>
<reference evidence="1" key="1">
    <citation type="submission" date="2019-08" db="EMBL/GenBank/DDBJ databases">
        <authorList>
            <person name="Kucharzyk K."/>
            <person name="Murdoch R.W."/>
            <person name="Higgins S."/>
            <person name="Loffler F."/>
        </authorList>
    </citation>
    <scope>NUCLEOTIDE SEQUENCE</scope>
</reference>
<gene>
    <name evidence="1" type="ORF">SDC9_137209</name>
</gene>
<sequence>MGHEEQGAAPAGEEFFQPVDGINVQMVGGFIQQEQVRLVGQPARQQHTPLHPGREHRKIFLRVKAHAPCYLFHLQLLLPGVQRLPVHQLSANSARHNLAHLAGEIQRHVLWQVRHPAVLLAANGAALRQQLALDDLEQGRFAHAVTAEQTHPFAAFDLQIDSIQQRRTFKCKTHVL</sequence>
<accession>A0A645DNI5</accession>
<dbReference type="AntiFam" id="ANF00095">
    <property type="entry name" value="Shadow ORF (opposite ABC transporters)"/>
</dbReference>
<dbReference type="AlphaFoldDB" id="A0A645DNI5"/>